<protein>
    <submittedName>
        <fullName evidence="3">Capsule synthesis protein, CapA</fullName>
    </submittedName>
</protein>
<dbReference type="Pfam" id="PF09587">
    <property type="entry name" value="PGA_cap"/>
    <property type="match status" value="1"/>
</dbReference>
<dbReference type="HOGENOM" id="CLU_038823_2_0_9"/>
<dbReference type="KEGG" id="pri:PRIO_6018"/>
<accession>A0A0E4HHZ3</accession>
<evidence type="ECO:0000259" key="2">
    <source>
        <dbReference type="SMART" id="SM00854"/>
    </source>
</evidence>
<sequence length="444" mass="49977">MKFLVTGDALFSSSNLYKTMDPELLALLQGADEVFTNAEFVTPRKNTAPAAGRGYQTSVRPKALDEFGHLNIRYVSFANNHTGDYGVEGLVDTIEEAEERGLIPLGVGMSLHEARKPVFVDTADGRIAIITIDVTRSEVFAASNPGNGVPARPGVNPLRWSRTYVVNDQDFEALKEISERIGIAPSMEIGKRIETYKSKSENHYEFGSLFEGYLTFEKGDQSRVKTTAHEQDQQEIFRTIRDARERSDFVFVSLHTHEGENENWYSDYPAEFIETFARGAVDAGASCVFGHGAHFTRGVELYQGQPIFYNLGSLFMEFEAGESIISPEMFTAYGYAENESPSTLHKNRTKDSEGNWQGFYSDRKFSENFLVSFDLSVEENRFDYELIPIDLRLTHPTVTKRGLPVLASEEAAASLVERLNAVSKERYNTEIVCEGKFFNVKKWK</sequence>
<comment type="similarity">
    <text evidence="1">Belongs to the CapA family.</text>
</comment>
<evidence type="ECO:0000313" key="4">
    <source>
        <dbReference type="Proteomes" id="UP000033163"/>
    </source>
</evidence>
<feature type="domain" description="Capsule synthesis protein CapA" evidence="2">
    <location>
        <begin position="2"/>
        <end position="318"/>
    </location>
</feature>
<reference evidence="4" key="1">
    <citation type="submission" date="2015-03" db="EMBL/GenBank/DDBJ databases">
        <authorList>
            <person name="Wibberg D."/>
        </authorList>
    </citation>
    <scope>NUCLEOTIDE SEQUENCE [LARGE SCALE GENOMIC DNA]</scope>
</reference>
<dbReference type="SUPFAM" id="SSF56300">
    <property type="entry name" value="Metallo-dependent phosphatases"/>
    <property type="match status" value="1"/>
</dbReference>
<dbReference type="InterPro" id="IPR052169">
    <property type="entry name" value="CW_Biosynth-Accessory"/>
</dbReference>
<dbReference type="SMART" id="SM00854">
    <property type="entry name" value="PGA_cap"/>
    <property type="match status" value="1"/>
</dbReference>
<dbReference type="AlphaFoldDB" id="A0A0E4HHZ3"/>
<dbReference type="PANTHER" id="PTHR33393">
    <property type="entry name" value="POLYGLUTAMINE SYNTHESIS ACCESSORY PROTEIN RV0574C-RELATED"/>
    <property type="match status" value="1"/>
</dbReference>
<evidence type="ECO:0000313" key="3">
    <source>
        <dbReference type="EMBL" id="CQR58387.1"/>
    </source>
</evidence>
<dbReference type="InterPro" id="IPR019079">
    <property type="entry name" value="Capsule_synth_CapA"/>
</dbReference>
<dbReference type="PATRIC" id="fig|1073571.4.peg.6453"/>
<proteinExistence type="inferred from homology"/>
<dbReference type="PANTHER" id="PTHR33393:SF11">
    <property type="entry name" value="POLYGLUTAMINE SYNTHESIS ACCESSORY PROTEIN RV0574C-RELATED"/>
    <property type="match status" value="1"/>
</dbReference>
<gene>
    <name evidence="3" type="ORF">PRIO_6018</name>
</gene>
<dbReference type="InterPro" id="IPR029052">
    <property type="entry name" value="Metallo-depent_PP-like"/>
</dbReference>
<dbReference type="RefSeq" id="WP_020427128.1">
    <property type="nucleotide sequence ID" value="NZ_AGBD01000290.1"/>
</dbReference>
<dbReference type="EMBL" id="LN831776">
    <property type="protein sequence ID" value="CQR58387.1"/>
    <property type="molecule type" value="Genomic_DNA"/>
</dbReference>
<evidence type="ECO:0000256" key="1">
    <source>
        <dbReference type="ARBA" id="ARBA00005662"/>
    </source>
</evidence>
<dbReference type="Proteomes" id="UP000033163">
    <property type="component" value="Chromosome I"/>
</dbReference>
<name>A0A0E4HHZ3_9BACL</name>
<organism evidence="3 4">
    <name type="scientific">Paenibacillus riograndensis SBR5</name>
    <dbReference type="NCBI Taxonomy" id="1073571"/>
    <lineage>
        <taxon>Bacteria</taxon>
        <taxon>Bacillati</taxon>
        <taxon>Bacillota</taxon>
        <taxon>Bacilli</taxon>
        <taxon>Bacillales</taxon>
        <taxon>Paenibacillaceae</taxon>
        <taxon>Paenibacillus</taxon>
        <taxon>Paenibacillus sonchi group</taxon>
    </lineage>
</organism>